<dbReference type="Proteomes" id="UP000587527">
    <property type="component" value="Unassembled WGS sequence"/>
</dbReference>
<reference evidence="1 2" key="1">
    <citation type="submission" date="2020-08" db="EMBL/GenBank/DDBJ databases">
        <title>Sequencing the genomes of 1000 actinobacteria strains.</title>
        <authorList>
            <person name="Klenk H.-P."/>
        </authorList>
    </citation>
    <scope>NUCLEOTIDE SEQUENCE [LARGE SCALE GENOMIC DNA]</scope>
    <source>
        <strain evidence="1 2">DSM 45362</strain>
    </source>
</reference>
<evidence type="ECO:0000313" key="2">
    <source>
        <dbReference type="Proteomes" id="UP000587527"/>
    </source>
</evidence>
<comment type="caution">
    <text evidence="1">The sequence shown here is derived from an EMBL/GenBank/DDBJ whole genome shotgun (WGS) entry which is preliminary data.</text>
</comment>
<organism evidence="1 2">
    <name type="scientific">Allocatelliglobosispora scoriae</name>
    <dbReference type="NCBI Taxonomy" id="643052"/>
    <lineage>
        <taxon>Bacteria</taxon>
        <taxon>Bacillati</taxon>
        <taxon>Actinomycetota</taxon>
        <taxon>Actinomycetes</taxon>
        <taxon>Micromonosporales</taxon>
        <taxon>Micromonosporaceae</taxon>
        <taxon>Allocatelliglobosispora</taxon>
    </lineage>
</organism>
<protein>
    <submittedName>
        <fullName evidence="1">Uncharacterized protein</fullName>
    </submittedName>
</protein>
<sequence length="86" mass="9463">MGGKSSGSLDINRALVELLLRRDSVVQISPVADWEELGRFLGLIDGARHDAHDAWLVMLALKERTHIVTSNHWISHGSESHGTASH</sequence>
<dbReference type="EMBL" id="JACHMN010000002">
    <property type="protein sequence ID" value="MBB5868037.1"/>
    <property type="molecule type" value="Genomic_DNA"/>
</dbReference>
<dbReference type="AlphaFoldDB" id="A0A841BG23"/>
<dbReference type="RefSeq" id="WP_184833672.1">
    <property type="nucleotide sequence ID" value="NZ_JACHMN010000002.1"/>
</dbReference>
<evidence type="ECO:0000313" key="1">
    <source>
        <dbReference type="EMBL" id="MBB5868037.1"/>
    </source>
</evidence>
<accession>A0A841BG23</accession>
<gene>
    <name evidence="1" type="ORF">F4553_001416</name>
</gene>
<proteinExistence type="predicted"/>
<name>A0A841BG23_9ACTN</name>
<keyword evidence="2" id="KW-1185">Reference proteome</keyword>